<dbReference type="PANTHER" id="PTHR22624:SF36">
    <property type="entry name" value="CYSTEINE PROTEASE ATG4D"/>
    <property type="match status" value="1"/>
</dbReference>
<keyword evidence="8 12" id="KW-0653">Protein transport</keyword>
<dbReference type="EC" id="3.4.22.-" evidence="12"/>
<evidence type="ECO:0000256" key="6">
    <source>
        <dbReference type="ARBA" id="ARBA00022801"/>
    </source>
</evidence>
<evidence type="ECO:0000256" key="13">
    <source>
        <dbReference type="SAM" id="MobiDB-lite"/>
    </source>
</evidence>
<keyword evidence="9 12" id="KW-0072">Autophagy</keyword>
<dbReference type="Ensembl" id="ENSEEET00000013025.2">
    <property type="protein sequence ID" value="ENSEEEP00000012877.2"/>
    <property type="gene ID" value="ENSEEEG00000006472.2"/>
</dbReference>
<keyword evidence="6 12" id="KW-0378">Hydrolase</keyword>
<evidence type="ECO:0000313" key="16">
    <source>
        <dbReference type="Ensembl" id="ENSEEEP00000012877.2"/>
    </source>
</evidence>
<feature type="chain" id="PRO_5044242002" description="Cysteine protease" evidence="14">
    <location>
        <begin position="24"/>
        <end position="327"/>
    </location>
</feature>
<accession>A0A4W4EN61</accession>
<dbReference type="Pfam" id="PF03416">
    <property type="entry name" value="Peptidase_C54"/>
    <property type="match status" value="1"/>
</dbReference>
<evidence type="ECO:0000256" key="3">
    <source>
        <dbReference type="ARBA" id="ARBA00022448"/>
    </source>
</evidence>
<dbReference type="STRING" id="8005.ENSEEEP00000012877"/>
<dbReference type="GeneTree" id="ENSGT00530000063000"/>
<evidence type="ECO:0000313" key="17">
    <source>
        <dbReference type="Proteomes" id="UP000314983"/>
    </source>
</evidence>
<dbReference type="InterPro" id="IPR046792">
    <property type="entry name" value="Peptidase_C54_cat"/>
</dbReference>
<keyword evidence="7" id="KW-0788">Thiol protease</keyword>
<keyword evidence="4 12" id="KW-0963">Cytoplasm</keyword>
<dbReference type="GO" id="GO:0000423">
    <property type="term" value="P:mitophagy"/>
    <property type="evidence" value="ECO:0007669"/>
    <property type="project" value="TreeGrafter"/>
</dbReference>
<dbReference type="GO" id="GO:0035973">
    <property type="term" value="P:aggrephagy"/>
    <property type="evidence" value="ECO:0007669"/>
    <property type="project" value="TreeGrafter"/>
</dbReference>
<evidence type="ECO:0000259" key="15">
    <source>
        <dbReference type="Pfam" id="PF03416"/>
    </source>
</evidence>
<dbReference type="AlphaFoldDB" id="A0A4W4EN61"/>
<dbReference type="Proteomes" id="UP000314983">
    <property type="component" value="Chromosome 4"/>
</dbReference>
<dbReference type="GO" id="GO:0034727">
    <property type="term" value="P:piecemeal microautophagy of the nucleus"/>
    <property type="evidence" value="ECO:0007669"/>
    <property type="project" value="TreeGrafter"/>
</dbReference>
<dbReference type="GO" id="GO:0005737">
    <property type="term" value="C:cytoplasm"/>
    <property type="evidence" value="ECO:0007669"/>
    <property type="project" value="UniProtKB-SubCell"/>
</dbReference>
<dbReference type="InterPro" id="IPR038765">
    <property type="entry name" value="Papain-like_cys_pep_sf"/>
</dbReference>
<evidence type="ECO:0000256" key="2">
    <source>
        <dbReference type="ARBA" id="ARBA00010958"/>
    </source>
</evidence>
<comment type="function">
    <text evidence="12">Cysteine protease that plays a key role in autophagy by mediating both proteolytic activation and delipidation of ATG8 family proteins.</text>
</comment>
<evidence type="ECO:0000256" key="7">
    <source>
        <dbReference type="ARBA" id="ARBA00022807"/>
    </source>
</evidence>
<evidence type="ECO:0000256" key="11">
    <source>
        <dbReference type="ARBA" id="ARBA00029362"/>
    </source>
</evidence>
<sequence>MLRAAQMLLAQGLVQLLLPGGWTWPGAHHQTRDDLDVTSPHQPGPDPPRGVQRTRSEGAALDGVGAGDERAHRHLVAWFGDAPSAPLGLHRLVELGRESGKRPGDWYGPSVAAHLLRKAVELSEVGSIAVYVAQDCTVYMGEVERLCQTSQPHVSTGGRSVIILVPVRLGGEALNLAYVDCVKKLLQLSCCIGIMGGKPKHSLYFVGYQDEHLLYLDPHVCQATVDVSQELFPLESFHCRTVSKMSFHRMDPSCTLGFYAKSGQDLDTLRALVTTALTSSTEIYPMFTFVEGTGQEERVEAELTPDPAVHVPPDDKRRRSNKRNSHR</sequence>
<reference evidence="16" key="5">
    <citation type="submission" date="2025-09" db="UniProtKB">
        <authorList>
            <consortium name="Ensembl"/>
        </authorList>
    </citation>
    <scope>IDENTIFICATION</scope>
</reference>
<comment type="similarity">
    <text evidence="2 12">Belongs to the peptidase C54 family.</text>
</comment>
<feature type="region of interest" description="Disordered" evidence="13">
    <location>
        <begin position="29"/>
        <end position="56"/>
    </location>
</feature>
<reference evidence="16" key="4">
    <citation type="submission" date="2025-08" db="UniProtKB">
        <authorList>
            <consortium name="Ensembl"/>
        </authorList>
    </citation>
    <scope>IDENTIFICATION</scope>
</reference>
<proteinExistence type="inferred from homology"/>
<dbReference type="GO" id="GO:0004197">
    <property type="term" value="F:cysteine-type endopeptidase activity"/>
    <property type="evidence" value="ECO:0007669"/>
    <property type="project" value="TreeGrafter"/>
</dbReference>
<evidence type="ECO:0000256" key="9">
    <source>
        <dbReference type="ARBA" id="ARBA00023006"/>
    </source>
</evidence>
<comment type="catalytic activity">
    <reaction evidence="10">
        <text>[protein]-C-terminal L-amino acid-glycyl-phosphatidylserine + H2O = [protein]-C-terminal L-amino acid-glycine + a 1,2-diacyl-sn-glycero-3-phospho-L-serine</text>
        <dbReference type="Rhea" id="RHEA:67576"/>
        <dbReference type="Rhea" id="RHEA-COMP:17324"/>
        <dbReference type="Rhea" id="RHEA-COMP:17326"/>
        <dbReference type="ChEBI" id="CHEBI:15377"/>
        <dbReference type="ChEBI" id="CHEBI:57262"/>
        <dbReference type="ChEBI" id="CHEBI:172940"/>
        <dbReference type="ChEBI" id="CHEBI:172942"/>
    </reaction>
    <physiologicalReaction direction="left-to-right" evidence="10">
        <dbReference type="Rhea" id="RHEA:67577"/>
    </physiologicalReaction>
</comment>
<evidence type="ECO:0000256" key="12">
    <source>
        <dbReference type="RuleBase" id="RU363115"/>
    </source>
</evidence>
<comment type="subcellular location">
    <subcellularLocation>
        <location evidence="1 12">Cytoplasm</location>
    </subcellularLocation>
</comment>
<dbReference type="PANTHER" id="PTHR22624">
    <property type="entry name" value="CYSTEINE PROTEASE ATG4"/>
    <property type="match status" value="1"/>
</dbReference>
<comment type="catalytic activity">
    <reaction evidence="11">
        <text>[protein]-C-terminal L-amino acid-glycyl-phosphatidylethanolamide + H2O = [protein]-C-terminal L-amino acid-glycine + a 1,2-diacyl-sn-glycero-3-phosphoethanolamine</text>
        <dbReference type="Rhea" id="RHEA:67548"/>
        <dbReference type="Rhea" id="RHEA-COMP:17323"/>
        <dbReference type="Rhea" id="RHEA-COMP:17324"/>
        <dbReference type="ChEBI" id="CHEBI:15377"/>
        <dbReference type="ChEBI" id="CHEBI:64612"/>
        <dbReference type="ChEBI" id="CHEBI:172940"/>
        <dbReference type="ChEBI" id="CHEBI:172941"/>
    </reaction>
    <physiologicalReaction direction="left-to-right" evidence="11">
        <dbReference type="Rhea" id="RHEA:67549"/>
    </physiologicalReaction>
</comment>
<feature type="domain" description="Peptidase C54 catalytic" evidence="15">
    <location>
        <begin position="1"/>
        <end position="269"/>
    </location>
</feature>
<dbReference type="GO" id="GO:0015031">
    <property type="term" value="P:protein transport"/>
    <property type="evidence" value="ECO:0007669"/>
    <property type="project" value="UniProtKB-KW"/>
</dbReference>
<organism evidence="16 17">
    <name type="scientific">Electrophorus electricus</name>
    <name type="common">Electric eel</name>
    <name type="synonym">Gymnotus electricus</name>
    <dbReference type="NCBI Taxonomy" id="8005"/>
    <lineage>
        <taxon>Eukaryota</taxon>
        <taxon>Metazoa</taxon>
        <taxon>Chordata</taxon>
        <taxon>Craniata</taxon>
        <taxon>Vertebrata</taxon>
        <taxon>Euteleostomi</taxon>
        <taxon>Actinopterygii</taxon>
        <taxon>Neopterygii</taxon>
        <taxon>Teleostei</taxon>
        <taxon>Ostariophysi</taxon>
        <taxon>Gymnotiformes</taxon>
        <taxon>Gymnotoidei</taxon>
        <taxon>Gymnotidae</taxon>
        <taxon>Electrophorus</taxon>
    </lineage>
</organism>
<evidence type="ECO:0000256" key="10">
    <source>
        <dbReference type="ARBA" id="ARBA00029289"/>
    </source>
</evidence>
<name>A0A4W4EN61_ELEEL</name>
<dbReference type="GO" id="GO:0016485">
    <property type="term" value="P:protein processing"/>
    <property type="evidence" value="ECO:0007669"/>
    <property type="project" value="TreeGrafter"/>
</dbReference>
<evidence type="ECO:0000256" key="5">
    <source>
        <dbReference type="ARBA" id="ARBA00022670"/>
    </source>
</evidence>
<dbReference type="GO" id="GO:0019786">
    <property type="term" value="F:protein-phosphatidylethanolamide deconjugating activity"/>
    <property type="evidence" value="ECO:0007669"/>
    <property type="project" value="InterPro"/>
</dbReference>
<reference evidence="17" key="1">
    <citation type="journal article" date="2014" name="Science">
        <title>Nonhuman genetics. Genomic basis for the convergent evolution of electric organs.</title>
        <authorList>
            <person name="Gallant J.R."/>
            <person name="Traeger L.L."/>
            <person name="Volkening J.D."/>
            <person name="Moffett H."/>
            <person name="Chen P.H."/>
            <person name="Novina C.D."/>
            <person name="Phillips G.N.Jr."/>
            <person name="Anand R."/>
            <person name="Wells G.B."/>
            <person name="Pinch M."/>
            <person name="Guth R."/>
            <person name="Unguez G.A."/>
            <person name="Albert J.S."/>
            <person name="Zakon H.H."/>
            <person name="Samanta M.P."/>
            <person name="Sussman M.R."/>
        </authorList>
    </citation>
    <scope>NUCLEOTIDE SEQUENCE [LARGE SCALE GENOMIC DNA]</scope>
</reference>
<keyword evidence="3" id="KW-0813">Transport</keyword>
<evidence type="ECO:0000256" key="14">
    <source>
        <dbReference type="SAM" id="SignalP"/>
    </source>
</evidence>
<reference evidence="16" key="3">
    <citation type="submission" date="2020-05" db="EMBL/GenBank/DDBJ databases">
        <title>Electrophorus electricus (electric eel) genome, fEleEle1, primary haplotype.</title>
        <authorList>
            <person name="Myers G."/>
            <person name="Meyer A."/>
            <person name="Fedrigo O."/>
            <person name="Formenti G."/>
            <person name="Rhie A."/>
            <person name="Tracey A."/>
            <person name="Sims Y."/>
            <person name="Jarvis E.D."/>
        </authorList>
    </citation>
    <scope>NUCLEOTIDE SEQUENCE [LARGE SCALE GENOMIC DNA]</scope>
</reference>
<keyword evidence="17" id="KW-1185">Reference proteome</keyword>
<evidence type="ECO:0000256" key="4">
    <source>
        <dbReference type="ARBA" id="ARBA00022490"/>
    </source>
</evidence>
<gene>
    <name evidence="16" type="primary">LOC113568380</name>
</gene>
<dbReference type="SUPFAM" id="SSF54001">
    <property type="entry name" value="Cysteine proteinases"/>
    <property type="match status" value="1"/>
</dbReference>
<reference evidence="17" key="2">
    <citation type="journal article" date="2017" name="Sci. Adv.">
        <title>A tail of two voltages: Proteomic comparison of the three electric organs of the electric eel.</title>
        <authorList>
            <person name="Traeger L.L."/>
            <person name="Sabat G."/>
            <person name="Barrett-Wilt G.A."/>
            <person name="Wells G.B."/>
            <person name="Sussman M.R."/>
        </authorList>
    </citation>
    <scope>NUCLEOTIDE SEQUENCE [LARGE SCALE GENOMIC DNA]</scope>
</reference>
<feature type="signal peptide" evidence="14">
    <location>
        <begin position="1"/>
        <end position="23"/>
    </location>
</feature>
<dbReference type="InterPro" id="IPR005078">
    <property type="entry name" value="Peptidase_C54"/>
</dbReference>
<feature type="compositionally biased region" description="Basic residues" evidence="13">
    <location>
        <begin position="318"/>
        <end position="327"/>
    </location>
</feature>
<keyword evidence="5 12" id="KW-0645">Protease</keyword>
<feature type="region of interest" description="Disordered" evidence="13">
    <location>
        <begin position="297"/>
        <end position="327"/>
    </location>
</feature>
<keyword evidence="14" id="KW-0732">Signal</keyword>
<protein>
    <recommendedName>
        <fullName evidence="12">Cysteine protease</fullName>
        <ecNumber evidence="12">3.4.22.-</ecNumber>
    </recommendedName>
</protein>
<evidence type="ECO:0000256" key="1">
    <source>
        <dbReference type="ARBA" id="ARBA00004496"/>
    </source>
</evidence>
<evidence type="ECO:0000256" key="8">
    <source>
        <dbReference type="ARBA" id="ARBA00022927"/>
    </source>
</evidence>
<dbReference type="OMA" id="SFHRMDP"/>
<dbReference type="GO" id="GO:0000045">
    <property type="term" value="P:autophagosome assembly"/>
    <property type="evidence" value="ECO:0007669"/>
    <property type="project" value="TreeGrafter"/>
</dbReference>